<dbReference type="SUPFAM" id="SSF50156">
    <property type="entry name" value="PDZ domain-like"/>
    <property type="match status" value="2"/>
</dbReference>
<feature type="compositionally biased region" description="Basic and acidic residues" evidence="5">
    <location>
        <begin position="153"/>
        <end position="163"/>
    </location>
</feature>
<dbReference type="PANTHER" id="PTHR14191">
    <property type="entry name" value="PDZ DOMAIN CONTAINING PROTEIN"/>
    <property type="match status" value="1"/>
</dbReference>
<dbReference type="InterPro" id="IPR036034">
    <property type="entry name" value="PDZ_sf"/>
</dbReference>
<dbReference type="GO" id="GO:0072659">
    <property type="term" value="P:protein localization to plasma membrane"/>
    <property type="evidence" value="ECO:0007669"/>
    <property type="project" value="TreeGrafter"/>
</dbReference>
<dbReference type="FunFam" id="2.30.42.10:FF:000068">
    <property type="entry name" value="Na(+)/H(+) exchange regulatory cofactor NHE-RF"/>
    <property type="match status" value="2"/>
</dbReference>
<feature type="compositionally biased region" description="Low complexity" evidence="5">
    <location>
        <begin position="306"/>
        <end position="317"/>
    </location>
</feature>
<accession>A0A8C9VDA9</accession>
<comment type="function">
    <text evidence="4">Scaffold protein that connects plasma membrane proteins with members of the ezrin/moesin/radixin family and thereby helps to link them to the actin cytoskeleton and to regulate their surface expression.</text>
</comment>
<dbReference type="GO" id="GO:0043495">
    <property type="term" value="F:protein-membrane adaptor activity"/>
    <property type="evidence" value="ECO:0007669"/>
    <property type="project" value="TreeGrafter"/>
</dbReference>
<dbReference type="PANTHER" id="PTHR14191:SF4">
    <property type="entry name" value="NA(+)_H(+) EXCHANGE REGULATORY COFACTOR NHE-RF2"/>
    <property type="match status" value="1"/>
</dbReference>
<proteinExistence type="predicted"/>
<sequence length="378" mass="41524">MAGELRPRLCVMARGDNGYGFHLHGEKGKSGQYIRKVELDSPAEASGLRAGDRVVEVNGENVERETHHQVVQRIKAVEHETRLLVVDRETDEYLRSMRLACTEDMAISGGVSSSPSSTPSTPSRRENGSVSRQAIKVANEKPKPNKRSPSRSTRKESKSKAQDPVEPPAQNEIQVEAETEAAELLPRLCHLVRGETGYGFNLHSEKSRPGQYIRSLDPGSPADRAGLRPQDRLIEVNGVNIENLRHSEVVAFIKSGGNETRLLVVDPDTDQHFKKLGITPTASHVKDFVAEPVTNGSQSPQINGNSTSQSTHSDASSPDASAQVVDEDESPLPDPFEESGLRLSPTAAEAREKAHAKRAKKRAPQMDWNKKHEIFSNF</sequence>
<evidence type="ECO:0000256" key="3">
    <source>
        <dbReference type="ARBA" id="ARBA00023136"/>
    </source>
</evidence>
<feature type="compositionally biased region" description="Acidic residues" evidence="5">
    <location>
        <begin position="325"/>
        <end position="337"/>
    </location>
</feature>
<dbReference type="Gene3D" id="2.30.42.10">
    <property type="match status" value="2"/>
</dbReference>
<dbReference type="InterPro" id="IPR051067">
    <property type="entry name" value="NHER"/>
</dbReference>
<evidence type="ECO:0000313" key="7">
    <source>
        <dbReference type="Ensembl" id="ENSSFOP00015046421.1"/>
    </source>
</evidence>
<dbReference type="Pfam" id="PF00595">
    <property type="entry name" value="PDZ"/>
    <property type="match status" value="2"/>
</dbReference>
<dbReference type="GeneTree" id="ENSGT00950000182849"/>
<feature type="domain" description="PDZ" evidence="6">
    <location>
        <begin position="188"/>
        <end position="268"/>
    </location>
</feature>
<dbReference type="Pfam" id="PF09007">
    <property type="entry name" value="EBP50_C"/>
    <property type="match status" value="1"/>
</dbReference>
<dbReference type="AlphaFoldDB" id="A0A8C9VDA9"/>
<protein>
    <recommendedName>
        <fullName evidence="4">Na(+)/H(+) exchange regulatory cofactor NHE-RF</fullName>
    </recommendedName>
</protein>
<feature type="region of interest" description="Disordered" evidence="5">
    <location>
        <begin position="106"/>
        <end position="169"/>
    </location>
</feature>
<dbReference type="GO" id="GO:0016324">
    <property type="term" value="C:apical plasma membrane"/>
    <property type="evidence" value="ECO:0007669"/>
    <property type="project" value="TreeGrafter"/>
</dbReference>
<evidence type="ECO:0000256" key="2">
    <source>
        <dbReference type="ARBA" id="ARBA00022737"/>
    </source>
</evidence>
<feature type="domain" description="PDZ" evidence="6">
    <location>
        <begin position="9"/>
        <end position="89"/>
    </location>
</feature>
<dbReference type="PIRSF" id="PIRSF037866">
    <property type="entry name" value="EBP50"/>
    <property type="match status" value="1"/>
</dbReference>
<feature type="compositionally biased region" description="Low complexity" evidence="5">
    <location>
        <begin position="112"/>
        <end position="122"/>
    </location>
</feature>
<dbReference type="PROSITE" id="PS50106">
    <property type="entry name" value="PDZ"/>
    <property type="match status" value="2"/>
</dbReference>
<keyword evidence="8" id="KW-1185">Reference proteome</keyword>
<keyword evidence="3 4" id="KW-0472">Membrane</keyword>
<feature type="compositionally biased region" description="Polar residues" evidence="5">
    <location>
        <begin position="294"/>
        <end position="305"/>
    </location>
</feature>
<dbReference type="SMART" id="SM00228">
    <property type="entry name" value="PDZ"/>
    <property type="match status" value="2"/>
</dbReference>
<dbReference type="InterPro" id="IPR015098">
    <property type="entry name" value="EBP50_C"/>
</dbReference>
<dbReference type="InterPro" id="IPR001478">
    <property type="entry name" value="PDZ"/>
</dbReference>
<reference evidence="7" key="2">
    <citation type="submission" date="2025-08" db="UniProtKB">
        <authorList>
            <consortium name="Ensembl"/>
        </authorList>
    </citation>
    <scope>IDENTIFICATION</scope>
</reference>
<gene>
    <name evidence="7" type="primary">NHERF2</name>
</gene>
<dbReference type="GO" id="GO:0005102">
    <property type="term" value="F:signaling receptor binding"/>
    <property type="evidence" value="ECO:0007669"/>
    <property type="project" value="TreeGrafter"/>
</dbReference>
<dbReference type="OrthoDB" id="10007415at2759"/>
<evidence type="ECO:0000256" key="5">
    <source>
        <dbReference type="SAM" id="MobiDB-lite"/>
    </source>
</evidence>
<feature type="region of interest" description="Disordered" evidence="5">
    <location>
        <begin position="293"/>
        <end position="378"/>
    </location>
</feature>
<dbReference type="InterPro" id="IPR017300">
    <property type="entry name" value="NHERF-1/NHERF-2"/>
</dbReference>
<feature type="compositionally biased region" description="Basic residues" evidence="5">
    <location>
        <begin position="354"/>
        <end position="363"/>
    </location>
</feature>
<reference evidence="7" key="3">
    <citation type="submission" date="2025-09" db="UniProtKB">
        <authorList>
            <consortium name="Ensembl"/>
        </authorList>
    </citation>
    <scope>IDENTIFICATION</scope>
</reference>
<keyword evidence="2" id="KW-0677">Repeat</keyword>
<dbReference type="CDD" id="cd06768">
    <property type="entry name" value="PDZ_NHERF-like"/>
    <property type="match status" value="2"/>
</dbReference>
<feature type="compositionally biased region" description="Basic and acidic residues" evidence="5">
    <location>
        <begin position="368"/>
        <end position="378"/>
    </location>
</feature>
<evidence type="ECO:0000259" key="6">
    <source>
        <dbReference type="PROSITE" id="PS50106"/>
    </source>
</evidence>
<organism evidence="7 8">
    <name type="scientific">Scleropages formosus</name>
    <name type="common">Asian bonytongue</name>
    <name type="synonym">Osteoglossum formosum</name>
    <dbReference type="NCBI Taxonomy" id="113540"/>
    <lineage>
        <taxon>Eukaryota</taxon>
        <taxon>Metazoa</taxon>
        <taxon>Chordata</taxon>
        <taxon>Craniata</taxon>
        <taxon>Vertebrata</taxon>
        <taxon>Euteleostomi</taxon>
        <taxon>Actinopterygii</taxon>
        <taxon>Neopterygii</taxon>
        <taxon>Teleostei</taxon>
        <taxon>Osteoglossocephala</taxon>
        <taxon>Osteoglossomorpha</taxon>
        <taxon>Osteoglossiformes</taxon>
        <taxon>Osteoglossidae</taxon>
        <taxon>Scleropages</taxon>
    </lineage>
</organism>
<evidence type="ECO:0000256" key="1">
    <source>
        <dbReference type="ARBA" id="ARBA00004184"/>
    </source>
</evidence>
<evidence type="ECO:0000313" key="8">
    <source>
        <dbReference type="Proteomes" id="UP000694397"/>
    </source>
</evidence>
<evidence type="ECO:0000256" key="4">
    <source>
        <dbReference type="PIRNR" id="PIRNR037866"/>
    </source>
</evidence>
<dbReference type="Ensembl" id="ENSSFOT00015078629.1">
    <property type="protein sequence ID" value="ENSSFOP00015046421.1"/>
    <property type="gene ID" value="ENSSFOG00015028237.1"/>
</dbReference>
<comment type="subcellular location">
    <subcellularLocation>
        <location evidence="1 4">Endomembrane system</location>
        <topology evidence="1 4">Peripheral membrane protein</topology>
    </subcellularLocation>
</comment>
<dbReference type="GO" id="GO:0012505">
    <property type="term" value="C:endomembrane system"/>
    <property type="evidence" value="ECO:0007669"/>
    <property type="project" value="UniProtKB-SubCell"/>
</dbReference>
<dbReference type="Proteomes" id="UP000694397">
    <property type="component" value="Chromosome 3"/>
</dbReference>
<name>A0A8C9VDA9_SCLFO</name>
<reference evidence="7 8" key="1">
    <citation type="submission" date="2019-04" db="EMBL/GenBank/DDBJ databases">
        <authorList>
            <consortium name="Wellcome Sanger Institute Data Sharing"/>
        </authorList>
    </citation>
    <scope>NUCLEOTIDE SEQUENCE [LARGE SCALE GENOMIC DNA]</scope>
</reference>